<keyword evidence="4" id="KW-1185">Reference proteome</keyword>
<dbReference type="EMBL" id="WSEK01000004">
    <property type="protein sequence ID" value="MVQ50161.1"/>
    <property type="molecule type" value="Genomic_DNA"/>
</dbReference>
<dbReference type="InterPro" id="IPR002347">
    <property type="entry name" value="SDR_fam"/>
</dbReference>
<comment type="caution">
    <text evidence="3">The sequence shown here is derived from an EMBL/GenBank/DDBJ whole genome shotgun (WGS) entry which is preliminary data.</text>
</comment>
<dbReference type="Proteomes" id="UP000473525">
    <property type="component" value="Unassembled WGS sequence"/>
</dbReference>
<organism evidence="3 4">
    <name type="scientific">Nocardioides agri</name>
    <dbReference type="NCBI Taxonomy" id="2682843"/>
    <lineage>
        <taxon>Bacteria</taxon>
        <taxon>Bacillati</taxon>
        <taxon>Actinomycetota</taxon>
        <taxon>Actinomycetes</taxon>
        <taxon>Propionibacteriales</taxon>
        <taxon>Nocardioidaceae</taxon>
        <taxon>Nocardioides</taxon>
    </lineage>
</organism>
<evidence type="ECO:0000313" key="4">
    <source>
        <dbReference type="Proteomes" id="UP000473525"/>
    </source>
</evidence>
<dbReference type="SUPFAM" id="SSF51735">
    <property type="entry name" value="NAD(P)-binding Rossmann-fold domains"/>
    <property type="match status" value="1"/>
</dbReference>
<dbReference type="PRINTS" id="PR00081">
    <property type="entry name" value="GDHRDH"/>
</dbReference>
<reference evidence="3 4" key="1">
    <citation type="submission" date="2019-12" db="EMBL/GenBank/DDBJ databases">
        <authorList>
            <person name="Huq M.A."/>
        </authorList>
    </citation>
    <scope>NUCLEOTIDE SEQUENCE [LARGE SCALE GENOMIC DNA]</scope>
    <source>
        <strain evidence="3 4">MAH-18</strain>
    </source>
</reference>
<protein>
    <submittedName>
        <fullName evidence="3">SDR family oxidoreductase</fullName>
    </submittedName>
</protein>
<accession>A0A6L6XRY9</accession>
<dbReference type="PRINTS" id="PR00080">
    <property type="entry name" value="SDRFAMILY"/>
</dbReference>
<evidence type="ECO:0000256" key="2">
    <source>
        <dbReference type="ARBA" id="ARBA00023002"/>
    </source>
</evidence>
<gene>
    <name evidence="3" type="ORF">GON03_13300</name>
</gene>
<evidence type="ECO:0000256" key="1">
    <source>
        <dbReference type="ARBA" id="ARBA00006484"/>
    </source>
</evidence>
<evidence type="ECO:0000313" key="3">
    <source>
        <dbReference type="EMBL" id="MVQ50161.1"/>
    </source>
</evidence>
<dbReference type="GO" id="GO:0016616">
    <property type="term" value="F:oxidoreductase activity, acting on the CH-OH group of donors, NAD or NADP as acceptor"/>
    <property type="evidence" value="ECO:0007669"/>
    <property type="project" value="TreeGrafter"/>
</dbReference>
<dbReference type="Pfam" id="PF13561">
    <property type="entry name" value="adh_short_C2"/>
    <property type="match status" value="1"/>
</dbReference>
<dbReference type="PANTHER" id="PTHR42760">
    <property type="entry name" value="SHORT-CHAIN DEHYDROGENASES/REDUCTASES FAMILY MEMBER"/>
    <property type="match status" value="1"/>
</dbReference>
<dbReference type="InterPro" id="IPR036291">
    <property type="entry name" value="NAD(P)-bd_dom_sf"/>
</dbReference>
<proteinExistence type="inferred from homology"/>
<keyword evidence="2" id="KW-0560">Oxidoreductase</keyword>
<sequence length="245" mass="25293">MDLHGKVVVVTGAARGQGAAEVAALRAAGATVVATDVLPFDGRRLDVTSPEEWGELASWIEGEHGAVHGLVNNAGVAARERLPRVSLDAWQRTFDINVTGPMLGIQALVPLMPPGSSIVNICSVAAVSGHAAAAYTASKWALRGLTRSAALELGSTRGIRVNAVMPGLVDTPLMESAPAAFFDAAVAEVPLGRMGEVADIAPTVVFLVSDDSAYYNGAELVIDGGLTAHVSHKRIADATRPTAVE</sequence>
<name>A0A6L6XRY9_9ACTN</name>
<dbReference type="FunFam" id="3.40.50.720:FF:000084">
    <property type="entry name" value="Short-chain dehydrogenase reductase"/>
    <property type="match status" value="1"/>
</dbReference>
<dbReference type="Gene3D" id="3.40.50.720">
    <property type="entry name" value="NAD(P)-binding Rossmann-like Domain"/>
    <property type="match status" value="1"/>
</dbReference>
<dbReference type="PANTHER" id="PTHR42760:SF133">
    <property type="entry name" value="3-OXOACYL-[ACYL-CARRIER-PROTEIN] REDUCTASE"/>
    <property type="match status" value="1"/>
</dbReference>
<dbReference type="RefSeq" id="WP_181645279.1">
    <property type="nucleotide sequence ID" value="NZ_WSEK01000004.1"/>
</dbReference>
<dbReference type="AlphaFoldDB" id="A0A6L6XRY9"/>
<comment type="similarity">
    <text evidence="1">Belongs to the short-chain dehydrogenases/reductases (SDR) family.</text>
</comment>